<dbReference type="SUPFAM" id="SSF53850">
    <property type="entry name" value="Periplasmic binding protein-like II"/>
    <property type="match status" value="1"/>
</dbReference>
<keyword evidence="2" id="KW-0805">Transcription regulation</keyword>
<protein>
    <submittedName>
        <fullName evidence="6">DNA-binding transcriptional LysR family regulator</fullName>
    </submittedName>
    <submittedName>
        <fullName evidence="7">LysR family transcriptional regulator</fullName>
    </submittedName>
</protein>
<evidence type="ECO:0000256" key="4">
    <source>
        <dbReference type="ARBA" id="ARBA00023163"/>
    </source>
</evidence>
<dbReference type="Gene3D" id="3.40.190.290">
    <property type="match status" value="1"/>
</dbReference>
<dbReference type="Proteomes" id="UP000533533">
    <property type="component" value="Unassembled WGS sequence"/>
</dbReference>
<dbReference type="PANTHER" id="PTHR30537">
    <property type="entry name" value="HTH-TYPE TRANSCRIPTIONAL REGULATOR"/>
    <property type="match status" value="1"/>
</dbReference>
<sequence>MDLVHAMRVFVCVAETGNFTRAANSMGATVGGVSRTITELEAHLEVRLLVRSTRKQALTSAGQRYLATCLLVLGEIDSAAQDLAFAQGSSTGTLHIKSSAGLAQHYVLPAVALYRQLNPKVSFDLTLAQTMPDIYDGKTDVAIVGANTLPDSECHAICLGSTYSVLCASPEYIRRFRLPVEPSDLARHECLLLSIPTFRDHEWQLERGDEKVTIPVAGSVKVNIPDSLVVAIRENMGIGVVPAHVAKDGLLDGSLVRVLPEFVLQRKDIYAIYASRKYLNVKTRDWIHFLQEHFHRSLARDHELLENLGRSLEPVQLAHHGKVFVTGQMGTSRHVAA</sequence>
<dbReference type="PROSITE" id="PS50931">
    <property type="entry name" value="HTH_LYSR"/>
    <property type="match status" value="1"/>
</dbReference>
<dbReference type="Pfam" id="PF03466">
    <property type="entry name" value="LysR_substrate"/>
    <property type="match status" value="1"/>
</dbReference>
<dbReference type="GO" id="GO:0003677">
    <property type="term" value="F:DNA binding"/>
    <property type="evidence" value="ECO:0007669"/>
    <property type="project" value="UniProtKB-KW"/>
</dbReference>
<dbReference type="InterPro" id="IPR005119">
    <property type="entry name" value="LysR_subst-bd"/>
</dbReference>
<evidence type="ECO:0000256" key="1">
    <source>
        <dbReference type="ARBA" id="ARBA00009437"/>
    </source>
</evidence>
<dbReference type="InterPro" id="IPR036388">
    <property type="entry name" value="WH-like_DNA-bd_sf"/>
</dbReference>
<dbReference type="SUPFAM" id="SSF46785">
    <property type="entry name" value="Winged helix' DNA-binding domain"/>
    <property type="match status" value="1"/>
</dbReference>
<dbReference type="Gene3D" id="1.10.10.10">
    <property type="entry name" value="Winged helix-like DNA-binding domain superfamily/Winged helix DNA-binding domain"/>
    <property type="match status" value="1"/>
</dbReference>
<reference evidence="7 8" key="1">
    <citation type="submission" date="2018-06" db="EMBL/GenBank/DDBJ databases">
        <title>Genomic Encyclopedia of Type Strains, Phase IV (KMG-V): Genome sequencing to study the core and pangenomes of soil and plant-associated prokaryotes.</title>
        <authorList>
            <person name="Whitman W."/>
        </authorList>
    </citation>
    <scope>NUCLEOTIDE SEQUENCE [LARGE SCALE GENOMIC DNA]</scope>
    <source>
        <strain evidence="7 8">SRCL-318</strain>
        <strain evidence="6 9">SRMrh-85</strain>
    </source>
</reference>
<evidence type="ECO:0000313" key="6">
    <source>
        <dbReference type="EMBL" id="MBB2925686.1"/>
    </source>
</evidence>
<dbReference type="EMBL" id="QJSQ01000001">
    <property type="protein sequence ID" value="PYE28065.1"/>
    <property type="molecule type" value="Genomic_DNA"/>
</dbReference>
<dbReference type="Proteomes" id="UP000247772">
    <property type="component" value="Unassembled WGS sequence"/>
</dbReference>
<keyword evidence="9" id="KW-1185">Reference proteome</keyword>
<evidence type="ECO:0000256" key="3">
    <source>
        <dbReference type="ARBA" id="ARBA00023125"/>
    </source>
</evidence>
<dbReference type="OrthoDB" id="9786526at2"/>
<dbReference type="FunFam" id="1.10.10.10:FF:000001">
    <property type="entry name" value="LysR family transcriptional regulator"/>
    <property type="match status" value="1"/>
</dbReference>
<feature type="domain" description="HTH lysR-type" evidence="5">
    <location>
        <begin position="1"/>
        <end position="59"/>
    </location>
</feature>
<keyword evidence="3 6" id="KW-0238">DNA-binding</keyword>
<proteinExistence type="inferred from homology"/>
<comment type="similarity">
    <text evidence="1">Belongs to the LysR transcriptional regulatory family.</text>
</comment>
<accession>A0A2U1ACB2</accession>
<dbReference type="InterPro" id="IPR036390">
    <property type="entry name" value="WH_DNA-bd_sf"/>
</dbReference>
<dbReference type="InterPro" id="IPR058163">
    <property type="entry name" value="LysR-type_TF_proteobact-type"/>
</dbReference>
<evidence type="ECO:0000313" key="7">
    <source>
        <dbReference type="EMBL" id="PYE28065.1"/>
    </source>
</evidence>
<dbReference type="PANTHER" id="PTHR30537:SF5">
    <property type="entry name" value="HTH-TYPE TRANSCRIPTIONAL ACTIVATOR TTDR-RELATED"/>
    <property type="match status" value="1"/>
</dbReference>
<evidence type="ECO:0000313" key="8">
    <source>
        <dbReference type="Proteomes" id="UP000247772"/>
    </source>
</evidence>
<evidence type="ECO:0000313" key="9">
    <source>
        <dbReference type="Proteomes" id="UP000533533"/>
    </source>
</evidence>
<keyword evidence="4" id="KW-0804">Transcription</keyword>
<organism evidence="7 8">
    <name type="scientific">Paraburkholderia silvatlantica</name>
    <dbReference type="NCBI Taxonomy" id="321895"/>
    <lineage>
        <taxon>Bacteria</taxon>
        <taxon>Pseudomonadati</taxon>
        <taxon>Pseudomonadota</taxon>
        <taxon>Betaproteobacteria</taxon>
        <taxon>Burkholderiales</taxon>
        <taxon>Burkholderiaceae</taxon>
        <taxon>Paraburkholderia</taxon>
    </lineage>
</organism>
<evidence type="ECO:0000256" key="2">
    <source>
        <dbReference type="ARBA" id="ARBA00023015"/>
    </source>
</evidence>
<dbReference type="AlphaFoldDB" id="A0A2U1ACB2"/>
<name>A0A2U1ACB2_9BURK</name>
<evidence type="ECO:0000259" key="5">
    <source>
        <dbReference type="PROSITE" id="PS50931"/>
    </source>
</evidence>
<dbReference type="RefSeq" id="WP_110384981.1">
    <property type="nucleotide sequence ID" value="NZ_JACHVZ010000001.1"/>
</dbReference>
<dbReference type="EMBL" id="JACHVZ010000001">
    <property type="protein sequence ID" value="MBB2925686.1"/>
    <property type="molecule type" value="Genomic_DNA"/>
</dbReference>
<dbReference type="InterPro" id="IPR000847">
    <property type="entry name" value="LysR_HTH_N"/>
</dbReference>
<dbReference type="GO" id="GO:0003700">
    <property type="term" value="F:DNA-binding transcription factor activity"/>
    <property type="evidence" value="ECO:0007669"/>
    <property type="project" value="InterPro"/>
</dbReference>
<comment type="caution">
    <text evidence="7">The sequence shown here is derived from an EMBL/GenBank/DDBJ whole genome shotgun (WGS) entry which is preliminary data.</text>
</comment>
<dbReference type="CDD" id="cd08422">
    <property type="entry name" value="PBP2_CrgA_like"/>
    <property type="match status" value="1"/>
</dbReference>
<gene>
    <name evidence="7" type="ORF">C7410_101397</name>
    <name evidence="6" type="ORF">FHX59_000092</name>
</gene>
<dbReference type="Pfam" id="PF00126">
    <property type="entry name" value="HTH_1"/>
    <property type="match status" value="1"/>
</dbReference>